<feature type="compositionally biased region" description="Gly residues" evidence="7">
    <location>
        <begin position="1"/>
        <end position="12"/>
    </location>
</feature>
<dbReference type="GO" id="GO:0005634">
    <property type="term" value="C:nucleus"/>
    <property type="evidence" value="ECO:0007669"/>
    <property type="project" value="TreeGrafter"/>
</dbReference>
<dbReference type="InterPro" id="IPR013825">
    <property type="entry name" value="Topo_IA_cen_sub2"/>
</dbReference>
<keyword evidence="11" id="KW-1185">Reference proteome</keyword>
<evidence type="ECO:0000256" key="7">
    <source>
        <dbReference type="SAM" id="MobiDB-lite"/>
    </source>
</evidence>
<dbReference type="FunFam" id="1.10.290.10:FF:000001">
    <property type="entry name" value="DNA topoisomerase"/>
    <property type="match status" value="1"/>
</dbReference>
<dbReference type="Pfam" id="PF23546">
    <property type="entry name" value="Zn_ribbon_TOP3B"/>
    <property type="match status" value="1"/>
</dbReference>
<reference evidence="10 11" key="1">
    <citation type="journal article" date="2024" name="Science">
        <title>Giant polyketide synthase enzymes in the biosynthesis of giant marine polyether toxins.</title>
        <authorList>
            <person name="Fallon T.R."/>
            <person name="Shende V.V."/>
            <person name="Wierzbicki I.H."/>
            <person name="Pendleton A.L."/>
            <person name="Watervoot N.F."/>
            <person name="Auber R.P."/>
            <person name="Gonzalez D.J."/>
            <person name="Wisecaver J.H."/>
            <person name="Moore B.S."/>
        </authorList>
    </citation>
    <scope>NUCLEOTIDE SEQUENCE [LARGE SCALE GENOMIC DNA]</scope>
    <source>
        <strain evidence="10 11">12B1</strain>
    </source>
</reference>
<dbReference type="PROSITE" id="PS00396">
    <property type="entry name" value="TOPO_IA_1"/>
    <property type="match status" value="1"/>
</dbReference>
<feature type="compositionally biased region" description="Basic and acidic residues" evidence="7">
    <location>
        <begin position="177"/>
        <end position="190"/>
    </location>
</feature>
<feature type="compositionally biased region" description="Basic and acidic residues" evidence="7">
    <location>
        <begin position="438"/>
        <end position="448"/>
    </location>
</feature>
<evidence type="ECO:0000256" key="4">
    <source>
        <dbReference type="ARBA" id="ARBA00023029"/>
    </source>
</evidence>
<dbReference type="GO" id="GO:0003917">
    <property type="term" value="F:DNA topoisomerase type I (single strand cut, ATP-independent) activity"/>
    <property type="evidence" value="ECO:0007669"/>
    <property type="project" value="UniProtKB-EC"/>
</dbReference>
<dbReference type="PANTHER" id="PTHR11390:SF20">
    <property type="entry name" value="DNA TOPOISOMERASE 3-BETA-1"/>
    <property type="match status" value="1"/>
</dbReference>
<feature type="domain" description="Topo IA-type catalytic" evidence="9">
    <location>
        <begin position="686"/>
        <end position="1145"/>
    </location>
</feature>
<sequence>MGGGRGRGGKGGAATHRGAGRAEVERVQGRGGGPGGRTAPVEESPPRGGGGSDPQRSRGRADPQQQGNLAARVLRMSLGERSEAGHEAGAAVLALVAALEKLGLRHAEAVACARARVASPLMEEVIVALRQAPERVEQLAEQLVSSGGASRGVATKEEGTRDSVCESGRGNSGRGGVGERGEGESGERGGDNGASNVRGKGGMRGRGFGVGQGDAEESNGGAKGERTGGGRGAGRVAEESNAGAKGGKKGGGRGASQDSNGEERNGGAKGGKKGGGRGAGQDTNGEESAKGGKKGGGRGGGQGGAAEESNSTRNAGGRGGGQGGGATEESYGGRKGGGKVGGRDDDSVQSCSENHGRKRGGKDSGAGGDGETDRDGNGGTKGGRYDGGDSGKGGAKGGAKGGDKRKGDGTGSERASETGEGTDGRRATARGKGGTRSAELDARSDVQRGGEPSVGTGGIPGSRANGNAKGSGGRGKSGPLNDAPRVQETPPPPVALRKVSAPPPPPLKADGSAVVLHVAEKPSIALAIATALSGKGGKGMGSRSSGICPVHEFTSLPFPTADTQGEVRCSHRVTSVVGHVFSLDFHAKYQNWDATSPAELFGATTVRKPTKVGVVKHLEREAKGADVLVLWLDCDREGENIAFEVIECTLASMRHGGHMERVYRAKFSAIGEKDILKAYRSLGRPNKAESDAVDARQELDLKVGVAFSRYQTRYFQGRYADLNSEILSYGPCQTPTLGFCVRRHVDIETFVPKAYWRLELTLAKDGRRVRCVSEAGRLMDRSKAERRVAAAVGAEGAAVRVVDVTSRERKEGRPLPLNTVALLKACSKSLGIGPASAMHLAESLYLSGAVSYPRTESTAYPASFDLREAVSEQSRDPRWGAYAQELLRGELHKPRGGVDRGDHPPITPCRACAPHEHGGDLGRVYELVVRHFLATLSADAVWRAATMRLEVTPTAERFVVRTKTLQSPGFMRALADASDRYYEEEEMEEYLHDRDEAVEEEREMPELRQGDVIRLAGAEGCPSGAVANGSATLSLKEGVTSPPPLLSESDLISLMERHGIGTDASIPTHIENVIKRNYVELVSGRRLRPSRLGVVLAQGYHAIDSTLVLPDVRADIERQCLKIAEGKAEKGAVVRAALESFERRFHHFVSHIERMDVLFASSFAKLEDAGRPYTRCGLTRRFLTLIEGPPRRLYNRYTETIYPLPKGGNVKQWSGQVCREPGCNFELLLYSVGNPQRTFPLCPYCFNHPKSEGDPEEGEGGSRQEEGEHDEASGKNDGGSLGASHAWQLVLHCPLPDAHPCIAELTVAEDEESGGVYILDPASCGQHWRFVSTRAPTIIKLPNNIHKVTVLKKVDEETGCHYIEVDFRQGESPLDGDKTKHVGLIYSDPLLTEMTHFTHGSERLAGKGRGKGKGRGRGRGGKGRGRASRIDPKMTFDGF</sequence>
<evidence type="ECO:0000313" key="11">
    <source>
        <dbReference type="Proteomes" id="UP001515480"/>
    </source>
</evidence>
<evidence type="ECO:0000256" key="1">
    <source>
        <dbReference type="ARBA" id="ARBA00000213"/>
    </source>
</evidence>
<dbReference type="SMART" id="SM00493">
    <property type="entry name" value="TOPRIM"/>
    <property type="match status" value="1"/>
</dbReference>
<keyword evidence="4" id="KW-0799">Topoisomerase</keyword>
<feature type="compositionally biased region" description="Basic and acidic residues" evidence="7">
    <location>
        <begin position="1428"/>
        <end position="1439"/>
    </location>
</feature>
<comment type="caution">
    <text evidence="10">The sequence shown here is derived from an EMBL/GenBank/DDBJ whole genome shotgun (WGS) entry which is preliminary data.</text>
</comment>
<accession>A0AB34IUR2</accession>
<dbReference type="Pfam" id="PF01751">
    <property type="entry name" value="Toprim"/>
    <property type="match status" value="1"/>
</dbReference>
<comment type="catalytic activity">
    <reaction evidence="1">
        <text>ATP-independent breakage of single-stranded DNA, followed by passage and rejoining.</text>
        <dbReference type="EC" id="5.6.2.1"/>
    </reaction>
</comment>
<dbReference type="GO" id="GO:0006265">
    <property type="term" value="P:DNA topological change"/>
    <property type="evidence" value="ECO:0007669"/>
    <property type="project" value="InterPro"/>
</dbReference>
<dbReference type="GO" id="GO:0003677">
    <property type="term" value="F:DNA binding"/>
    <property type="evidence" value="ECO:0007669"/>
    <property type="project" value="UniProtKB-KW"/>
</dbReference>
<feature type="compositionally biased region" description="Gly residues" evidence="7">
    <location>
        <begin position="199"/>
        <end position="212"/>
    </location>
</feature>
<dbReference type="Pfam" id="PF01131">
    <property type="entry name" value="Topoisom_bac"/>
    <property type="match status" value="1"/>
</dbReference>
<evidence type="ECO:0000256" key="3">
    <source>
        <dbReference type="ARBA" id="ARBA00012891"/>
    </source>
</evidence>
<feature type="compositionally biased region" description="Basic and acidic residues" evidence="7">
    <location>
        <begin position="1260"/>
        <end position="1274"/>
    </location>
</feature>
<feature type="domain" description="Toprim" evidence="8">
    <location>
        <begin position="514"/>
        <end position="668"/>
    </location>
</feature>
<dbReference type="InterPro" id="IPR013826">
    <property type="entry name" value="Topo_IA_cen_sub3"/>
</dbReference>
<dbReference type="CDD" id="cd03362">
    <property type="entry name" value="TOPRIM_TopoIA_TopoIII"/>
    <property type="match status" value="1"/>
</dbReference>
<dbReference type="Gene3D" id="3.40.50.140">
    <property type="match status" value="1"/>
</dbReference>
<comment type="similarity">
    <text evidence="2">Belongs to the type IA topoisomerase family.</text>
</comment>
<dbReference type="Gene3D" id="1.10.460.10">
    <property type="entry name" value="Topoisomerase I, domain 2"/>
    <property type="match status" value="1"/>
</dbReference>
<evidence type="ECO:0000256" key="6">
    <source>
        <dbReference type="ARBA" id="ARBA00023235"/>
    </source>
</evidence>
<dbReference type="Gene3D" id="1.10.290.10">
    <property type="entry name" value="Topoisomerase I, domain 4"/>
    <property type="match status" value="1"/>
</dbReference>
<dbReference type="Gene3D" id="2.70.20.10">
    <property type="entry name" value="Topoisomerase I, domain 3"/>
    <property type="match status" value="1"/>
</dbReference>
<feature type="compositionally biased region" description="Basic and acidic residues" evidence="7">
    <location>
        <begin position="414"/>
        <end position="426"/>
    </location>
</feature>
<dbReference type="EMBL" id="JBGBPQ010000017">
    <property type="protein sequence ID" value="KAL1507736.1"/>
    <property type="molecule type" value="Genomic_DNA"/>
</dbReference>
<dbReference type="InterPro" id="IPR013824">
    <property type="entry name" value="Topo_IA_cen_sub1"/>
</dbReference>
<protein>
    <recommendedName>
        <fullName evidence="3">DNA topoisomerase</fullName>
        <ecNumber evidence="3">5.6.2.1</ecNumber>
    </recommendedName>
</protein>
<gene>
    <name evidence="10" type="ORF">AB1Y20_007348</name>
</gene>
<evidence type="ECO:0000259" key="8">
    <source>
        <dbReference type="PROSITE" id="PS50880"/>
    </source>
</evidence>
<dbReference type="SMART" id="SM00436">
    <property type="entry name" value="TOP1Bc"/>
    <property type="match status" value="1"/>
</dbReference>
<dbReference type="EC" id="5.6.2.1" evidence="3"/>
<feature type="compositionally biased region" description="Low complexity" evidence="7">
    <location>
        <begin position="305"/>
        <end position="315"/>
    </location>
</feature>
<dbReference type="PRINTS" id="PR00417">
    <property type="entry name" value="PRTPISMRASEI"/>
</dbReference>
<dbReference type="PROSITE" id="PS52039">
    <property type="entry name" value="TOPO_IA_2"/>
    <property type="match status" value="1"/>
</dbReference>
<dbReference type="GO" id="GO:0006281">
    <property type="term" value="P:DNA repair"/>
    <property type="evidence" value="ECO:0007669"/>
    <property type="project" value="TreeGrafter"/>
</dbReference>
<dbReference type="Proteomes" id="UP001515480">
    <property type="component" value="Unassembled WGS sequence"/>
</dbReference>
<dbReference type="SMART" id="SM00437">
    <property type="entry name" value="TOP1Ac"/>
    <property type="match status" value="1"/>
</dbReference>
<dbReference type="InterPro" id="IPR006171">
    <property type="entry name" value="TOPRIM_dom"/>
</dbReference>
<keyword evidence="5" id="KW-0238">DNA-binding</keyword>
<feature type="region of interest" description="Disordered" evidence="7">
    <location>
        <begin position="1"/>
        <end position="68"/>
    </location>
</feature>
<dbReference type="InterPro" id="IPR000380">
    <property type="entry name" value="Topo_IA"/>
</dbReference>
<evidence type="ECO:0000313" key="10">
    <source>
        <dbReference type="EMBL" id="KAL1507736.1"/>
    </source>
</evidence>
<feature type="compositionally biased region" description="Basic residues" evidence="7">
    <location>
        <begin position="1406"/>
        <end position="1427"/>
    </location>
</feature>
<dbReference type="SUPFAM" id="SSF56712">
    <property type="entry name" value="Prokaryotic type I DNA topoisomerase"/>
    <property type="match status" value="1"/>
</dbReference>
<feature type="region of interest" description="Disordered" evidence="7">
    <location>
        <begin position="143"/>
        <end position="508"/>
    </location>
</feature>
<feature type="compositionally biased region" description="Basic and acidic residues" evidence="7">
    <location>
        <begin position="154"/>
        <end position="164"/>
    </location>
</feature>
<dbReference type="InterPro" id="IPR023405">
    <property type="entry name" value="Topo_IA_core_domain"/>
</dbReference>
<feature type="region of interest" description="Disordered" evidence="7">
    <location>
        <begin position="1401"/>
        <end position="1439"/>
    </location>
</feature>
<dbReference type="InterPro" id="IPR003601">
    <property type="entry name" value="Topo_IA_2"/>
</dbReference>
<dbReference type="GO" id="GO:0006310">
    <property type="term" value="P:DNA recombination"/>
    <property type="evidence" value="ECO:0007669"/>
    <property type="project" value="TreeGrafter"/>
</dbReference>
<keyword evidence="6" id="KW-0413">Isomerase</keyword>
<dbReference type="InterPro" id="IPR023406">
    <property type="entry name" value="Topo_IA_AS"/>
</dbReference>
<dbReference type="PANTHER" id="PTHR11390">
    <property type="entry name" value="PROKARYOTIC DNA TOPOISOMERASE"/>
    <property type="match status" value="1"/>
</dbReference>
<evidence type="ECO:0000256" key="2">
    <source>
        <dbReference type="ARBA" id="ARBA00009446"/>
    </source>
</evidence>
<feature type="region of interest" description="Disordered" evidence="7">
    <location>
        <begin position="1252"/>
        <end position="1279"/>
    </location>
</feature>
<feature type="compositionally biased region" description="Gly residues" evidence="7">
    <location>
        <begin position="316"/>
        <end position="326"/>
    </location>
</feature>
<proteinExistence type="inferred from homology"/>
<dbReference type="InterPro" id="IPR056452">
    <property type="entry name" value="Zn_ribbon_TOP3B"/>
</dbReference>
<dbReference type="InterPro" id="IPR013497">
    <property type="entry name" value="Topo_IA_cen"/>
</dbReference>
<dbReference type="PROSITE" id="PS50880">
    <property type="entry name" value="TOPRIM"/>
    <property type="match status" value="1"/>
</dbReference>
<name>A0AB34IUR2_PRYPA</name>
<dbReference type="InterPro" id="IPR034144">
    <property type="entry name" value="TOPRIM_TopoIII"/>
</dbReference>
<feature type="compositionally biased region" description="Gly residues" evidence="7">
    <location>
        <begin position="390"/>
        <end position="400"/>
    </location>
</feature>
<dbReference type="CDD" id="cd00186">
    <property type="entry name" value="TOP1Ac"/>
    <property type="match status" value="1"/>
</dbReference>
<evidence type="ECO:0000259" key="9">
    <source>
        <dbReference type="PROSITE" id="PS52039"/>
    </source>
</evidence>
<dbReference type="InterPro" id="IPR003602">
    <property type="entry name" value="Topo_IA_DNA-bd_dom"/>
</dbReference>
<organism evidence="10 11">
    <name type="scientific">Prymnesium parvum</name>
    <name type="common">Toxic golden alga</name>
    <dbReference type="NCBI Taxonomy" id="97485"/>
    <lineage>
        <taxon>Eukaryota</taxon>
        <taxon>Haptista</taxon>
        <taxon>Haptophyta</taxon>
        <taxon>Prymnesiophyceae</taxon>
        <taxon>Prymnesiales</taxon>
        <taxon>Prymnesiaceae</taxon>
        <taxon>Prymnesium</taxon>
    </lineage>
</organism>
<evidence type="ECO:0000256" key="5">
    <source>
        <dbReference type="ARBA" id="ARBA00023125"/>
    </source>
</evidence>